<dbReference type="NCBIfam" id="TIGR03696">
    <property type="entry name" value="Rhs_assc_core"/>
    <property type="match status" value="1"/>
</dbReference>
<feature type="region of interest" description="Disordered" evidence="1">
    <location>
        <begin position="1804"/>
        <end position="1837"/>
    </location>
</feature>
<dbReference type="InterPro" id="IPR050708">
    <property type="entry name" value="T6SS_VgrG/RHS"/>
</dbReference>
<dbReference type="InterPro" id="IPR013783">
    <property type="entry name" value="Ig-like_fold"/>
</dbReference>
<gene>
    <name evidence="2" type="ORF">ACFQZ6_11630</name>
</gene>
<reference evidence="3" key="1">
    <citation type="journal article" date="2019" name="Int. J. Syst. Evol. Microbiol.">
        <title>The Global Catalogue of Microorganisms (GCM) 10K type strain sequencing project: providing services to taxonomists for standard genome sequencing and annotation.</title>
        <authorList>
            <consortium name="The Broad Institute Genomics Platform"/>
            <consortium name="The Broad Institute Genome Sequencing Center for Infectious Disease"/>
            <person name="Wu L."/>
            <person name="Ma J."/>
        </authorList>
    </citation>
    <scope>NUCLEOTIDE SEQUENCE [LARGE SCALE GENOMIC DNA]</scope>
    <source>
        <strain evidence="3">CGMCC 4.7400</strain>
    </source>
</reference>
<dbReference type="PANTHER" id="PTHR32305">
    <property type="match status" value="1"/>
</dbReference>
<dbReference type="Gene3D" id="2.180.10.10">
    <property type="entry name" value="RHS repeat-associated core"/>
    <property type="match status" value="2"/>
</dbReference>
<proteinExistence type="predicted"/>
<evidence type="ECO:0000313" key="2">
    <source>
        <dbReference type="EMBL" id="MFD0314866.1"/>
    </source>
</evidence>
<dbReference type="NCBIfam" id="TIGR01643">
    <property type="entry name" value="YD_repeat_2x"/>
    <property type="match status" value="1"/>
</dbReference>
<feature type="region of interest" description="Disordered" evidence="1">
    <location>
        <begin position="808"/>
        <end position="847"/>
    </location>
</feature>
<dbReference type="Proteomes" id="UP001597023">
    <property type="component" value="Unassembled WGS sequence"/>
</dbReference>
<feature type="region of interest" description="Disordered" evidence="1">
    <location>
        <begin position="714"/>
        <end position="740"/>
    </location>
</feature>
<dbReference type="EMBL" id="JBHTEB010000001">
    <property type="protein sequence ID" value="MFD0314866.1"/>
    <property type="molecule type" value="Genomic_DNA"/>
</dbReference>
<dbReference type="Gene3D" id="2.60.40.10">
    <property type="entry name" value="Immunoglobulins"/>
    <property type="match status" value="1"/>
</dbReference>
<protein>
    <submittedName>
        <fullName evidence="2">DNRLRE domain-containing protein</fullName>
    </submittedName>
</protein>
<organism evidence="2 3">
    <name type="scientific">Streptomyces flavalbus</name>
    <dbReference type="NCBI Taxonomy" id="2665155"/>
    <lineage>
        <taxon>Bacteria</taxon>
        <taxon>Bacillati</taxon>
        <taxon>Actinomycetota</taxon>
        <taxon>Actinomycetes</taxon>
        <taxon>Kitasatosporales</taxon>
        <taxon>Streptomycetaceae</taxon>
        <taxon>Streptomyces</taxon>
    </lineage>
</organism>
<name>A0ABW2W6W8_9ACTN</name>
<feature type="compositionally biased region" description="Basic and acidic residues" evidence="1">
    <location>
        <begin position="722"/>
        <end position="738"/>
    </location>
</feature>
<evidence type="ECO:0000313" key="3">
    <source>
        <dbReference type="Proteomes" id="UP001597023"/>
    </source>
</evidence>
<comment type="caution">
    <text evidence="2">The sequence shown here is derived from an EMBL/GenBank/DDBJ whole genome shotgun (WGS) entry which is preliminary data.</text>
</comment>
<sequence length="2095" mass="222407">MSIPFHKNHRHRSVDPELPYRPLPSMARLRPVALAVTLLMALEATLVIGSTGEAVALSRETESATASGEPKDLGPATAASEAAARLKAKIQNRRIEVTDARTETSTTYVNPDGTVTEEAHAGPVRFKGDDGAWHDVDASLTRAEDGLLRAKGHPHGLVLAGRKAAPKGLRTAGEKGATAVPLVTMEDRAGRRIQLGWYGALPTPTVEGAEDTVARYKDVLPATDLLIESTRTGYEQFLELQDRSAVDANGQVSYSLKAKGLTAKAQEDGSVTFTDAKGKTAGVLPSPVMWDARTDKNSGEHTHTAEVGVKVAQDGDTITLTLTPDAEFLADGKTQFPVTIDPTINVGASFDTFVQQGYTTDQSTATELKIGNNGSSQVARSFLSFPMKNITGKQITAAKLNLFEFHSWSCTAKGWDLYRTGASSTSTRWTSQPTWGTKYATSTQTKGYSSSCNDGWVNVDATSLVKAWAANGNATNHLGLRASDESDPYGWKRFNSGNAASNTPYLSVTYNSIPDVPTLIAPAAAAATNVTTPTLSAKALDGDGSQVKFDFEVWASNGTAALRSGSSGYVASGAQASWKPATALPAGAYKWRARSSDGSASSAWSAFRSLTVDTTAPATTKVSSTDFPAGQWSGTPDDNGDFTGTFTFTPPTSDVKEVQWKLDSGAWQSAATTGTAVTRKPVFRAGKHVLTARTKDAAGNVSAETSHTFYAGSGAALLTPTDGDRPARRTELTGEGKAGDTGVRYQYRRGETDTWKDIPAANVRRKADGSALSAWPAKVTGGSAEALVWNVTDTFGEDGPVDVRAVFTDGSTSDASPATRITVDRNAGEAPSEEAGPGSVNTLTGDFGLSATDASGFDLTATRSFSSRRPANGSQQEGQAAIFGPQWTAGTVAELSESDWAYVRATSSTSVAVVDVDGEETGFTAVTGGGWKPETGAEDLTLTGSLTGSFTLKDTEGTTSVFAKVDTTATTWQLSRTFLPAENSTTTVISEKVTVDGKTLARPKYVIAPTSAVSAATCAGTPSTKGCRILEYQYATTTTASGSTLGDVAGQVTQIRLWTTVPGASTSTATVVSRYAYDSQGRLREQWDPRVSPALKTAYTYDSAGRVVTLTPPGELPWTFEYGRAGASAVAGDGMLLKVSRPTLKAGSKDEQDGGRAVTSVVYDVPLSGDKAPHQVSPVEAAKWGQTDAPTDATAVFPADQTPASHTGGDLGAADYDKATLTYTDASGREVNSGLPGRHLTVKQYDRFGNTVFDLSATNRELALGNADYQVNTQSELGILSASPAERARLLGTVWVYSTDGKRLLEQSGPLHLVTLTKALQGDEDSPDLPAGVQVAAREHTVNRYDEGRPADGTATVSDQVTTSMVGAAIDGYPADGDVRTSATAYDWVKGLPTSEVTDPDGLKLTKTTSYDTQGRVIKTTLPKSGGNDAGATVTRYWSATGTGTCEGRPEWADLLCSTGPAGKITGGGSNPDELPLSTTEYDRWGNVAKVTETANGVTRTTENTYDAAGRLTQSKMTGGIGTAVPAQTTTYDPDNGAVATVTNGTATIRRTTDRLGREITYDDGAGNVTRTEYDNRDRRIRVADSAPSTVSYDYDNPAGLPTRIHDSVMGAIGDVTGFYDSDGRLYKQRLPWNMDVEFNLDPTGTETSRYWHWESGWTVQGESTSLNIHDQVVSRTTYTGGGAYQEYTYDAAGRLTRTDDSQAGVTTHRAYTFDNNTNRTSLTTTIDDLDGGTPASDTVTSTYDSADRLIATGTVYDAYGRTTAQANGAQNAYYANDLVRQITANSKRTTWSLDAAGRLASAATEEQDEDGTWGAAVTSTNHYGGDGDSPDWIAEGNGAISRSLEDLSGGLIATTSATGDVTLQLANLHGDIGTQIPLVDNTTPVVNTYDEYGNPLPGTDPARYGWLGGKQRSTETPSRVTLMGVRLYDPVIGRFLSVDPIAGGNANAYDYVHADPLNRYDLDGKWSWKKAWKKTKRFVKRHKWDIALTAASFVPGVGAASWAYRGYRAYRAYRAVRAARYARHAAPRARSFGRYVNRRAAGRIARGAVCSASFMGIGSLPSYRYGRSRWTDASVAAGGAFGAGYYWRKRRCFS</sequence>
<dbReference type="PANTHER" id="PTHR32305:SF15">
    <property type="entry name" value="PROTEIN RHSA-RELATED"/>
    <property type="match status" value="1"/>
</dbReference>
<evidence type="ECO:0000256" key="1">
    <source>
        <dbReference type="SAM" id="MobiDB-lite"/>
    </source>
</evidence>
<feature type="region of interest" description="Disordered" evidence="1">
    <location>
        <begin position="620"/>
        <end position="640"/>
    </location>
</feature>
<dbReference type="NCBIfam" id="NF033679">
    <property type="entry name" value="DNRLRE_dom"/>
    <property type="match status" value="1"/>
</dbReference>
<keyword evidence="3" id="KW-1185">Reference proteome</keyword>
<dbReference type="InterPro" id="IPR022385">
    <property type="entry name" value="Rhs_assc_core"/>
</dbReference>
<dbReference type="Pfam" id="PF05593">
    <property type="entry name" value="RHS_repeat"/>
    <property type="match status" value="1"/>
</dbReference>
<dbReference type="InterPro" id="IPR031325">
    <property type="entry name" value="RHS_repeat"/>
</dbReference>
<feature type="region of interest" description="Disordered" evidence="1">
    <location>
        <begin position="59"/>
        <end position="80"/>
    </location>
</feature>
<dbReference type="RefSeq" id="WP_381607360.1">
    <property type="nucleotide sequence ID" value="NZ_JBHTEB010000001.1"/>
</dbReference>
<dbReference type="InterPro" id="IPR006530">
    <property type="entry name" value="YD"/>
</dbReference>
<accession>A0ABW2W6W8</accession>